<reference evidence="5 6" key="1">
    <citation type="journal article" date="2015" name="Nat. Commun.">
        <title>Genomic and transcriptomic evidence for scavenging of diverse organic compounds by widespread deep-sea archaea.</title>
        <authorList>
            <person name="Li M."/>
            <person name="Baker B.J."/>
            <person name="Anantharaman K."/>
            <person name="Jain S."/>
            <person name="Breier J.A."/>
            <person name="Dick G.J."/>
        </authorList>
    </citation>
    <scope>NUCLEOTIDE SEQUENCE [LARGE SCALE GENOMIC DNA]</scope>
    <source>
        <strain evidence="5">Cayman_51_deep</strain>
    </source>
</reference>
<feature type="transmembrane region" description="Helical" evidence="2">
    <location>
        <begin position="1414"/>
        <end position="1435"/>
    </location>
</feature>
<evidence type="ECO:0000313" key="5">
    <source>
        <dbReference type="EMBL" id="PXF21315.1"/>
    </source>
</evidence>
<dbReference type="Gene3D" id="3.30.870.10">
    <property type="entry name" value="Endonuclease Chain A"/>
    <property type="match status" value="2"/>
</dbReference>
<evidence type="ECO:0000256" key="2">
    <source>
        <dbReference type="SAM" id="Phobius"/>
    </source>
</evidence>
<accession>A0A2V3HQI8</accession>
<keyword evidence="2" id="KW-0812">Transmembrane</keyword>
<comment type="caution">
    <text evidence="5">The sequence shown here is derived from an EMBL/GenBank/DDBJ whole genome shotgun (WGS) entry which is preliminary data.</text>
</comment>
<feature type="domain" description="PLD phosphodiesterase" evidence="3">
    <location>
        <begin position="1001"/>
        <end position="1028"/>
    </location>
</feature>
<feature type="region of interest" description="Disordered" evidence="1">
    <location>
        <begin position="1367"/>
        <end position="1404"/>
    </location>
</feature>
<dbReference type="Pfam" id="PF00932">
    <property type="entry name" value="LTD"/>
    <property type="match status" value="2"/>
</dbReference>
<evidence type="ECO:0008006" key="7">
    <source>
        <dbReference type="Google" id="ProtNLM"/>
    </source>
</evidence>
<name>A0A2V3HQI8_9ARCH</name>
<evidence type="ECO:0000259" key="3">
    <source>
        <dbReference type="PROSITE" id="PS50035"/>
    </source>
</evidence>
<dbReference type="PANTHER" id="PTHR35399:SF2">
    <property type="entry name" value="DUF839 DOMAIN-CONTAINING PROTEIN"/>
    <property type="match status" value="1"/>
</dbReference>
<evidence type="ECO:0000313" key="6">
    <source>
        <dbReference type="Proteomes" id="UP000248161"/>
    </source>
</evidence>
<dbReference type="Gene3D" id="2.60.40.1260">
    <property type="entry name" value="Lamin Tail domain"/>
    <property type="match status" value="1"/>
</dbReference>
<dbReference type="PROSITE" id="PS50035">
    <property type="entry name" value="PLD"/>
    <property type="match status" value="2"/>
</dbReference>
<feature type="domain" description="PLD phosphodiesterase" evidence="3">
    <location>
        <begin position="1205"/>
        <end position="1232"/>
    </location>
</feature>
<dbReference type="InterPro" id="IPR025202">
    <property type="entry name" value="PLD-like_dom"/>
</dbReference>
<keyword evidence="2" id="KW-0472">Membrane</keyword>
<feature type="domain" description="LTD" evidence="4">
    <location>
        <begin position="723"/>
        <end position="838"/>
    </location>
</feature>
<feature type="compositionally biased region" description="Acidic residues" evidence="1">
    <location>
        <begin position="1377"/>
        <end position="1397"/>
    </location>
</feature>
<protein>
    <recommendedName>
        <fullName evidence="7">DUF839 domain-containing protein</fullName>
    </recommendedName>
</protein>
<dbReference type="EMBL" id="PSPG01000009">
    <property type="protein sequence ID" value="PXF21315.1"/>
    <property type="molecule type" value="Genomic_DNA"/>
</dbReference>
<dbReference type="GO" id="GO:0003824">
    <property type="term" value="F:catalytic activity"/>
    <property type="evidence" value="ECO:0007669"/>
    <property type="project" value="InterPro"/>
</dbReference>
<dbReference type="Proteomes" id="UP000248161">
    <property type="component" value="Unassembled WGS sequence"/>
</dbReference>
<dbReference type="PANTHER" id="PTHR35399">
    <property type="entry name" value="SLR8030 PROTEIN"/>
    <property type="match status" value="1"/>
</dbReference>
<dbReference type="SMART" id="SM00155">
    <property type="entry name" value="PLDc"/>
    <property type="match status" value="2"/>
</dbReference>
<feature type="domain" description="LTD" evidence="4">
    <location>
        <begin position="40"/>
        <end position="186"/>
    </location>
</feature>
<proteinExistence type="predicted"/>
<sequence>MSGRSRRAAAALSLAILVLTSLSPVLIDGLSETTPSKDSSSRSTACSAVCINEMMPNADGLDQGVFPNGEWVELYNSGSVDVSLENWTLEDVGGWIHPLDSGTWVGFDQLTAPYVLSAGTYAVIAENEFGTLRLNNAGETLHLKNAGGGLVHTVTSGEASNGVSKIPNPSDATADWIDSEENTPGAENSEATGGGEEGSTPISLTRIMTMPFDAEVTGMYVDANGNFFVNAMHPDDSYMDATVGVVKSVDWNNLPDSIPELALPADIAERTSIRLSYGQYQHLIQNGDALSEGGVAGGIYSADDGELLFVSERPDFNAFVPLNPQGTRGYLYTTWEDRPAGISQILIEWNSAASSWDVLGGMMRDLSAVNGGWVLCFGTMSPWGTPLASEELYFDDTEDWNDPTYSYHSDQVELEDYLGYYPNPYDYGYIVEIENPATASGDLVKHMAMGRFSHENAQVMPDERTVYLSDDGYDTVLFKFVAETAGDLSAGTLYAAKVTQDDSGDSAITGFDVEWVMLASSSNSVIGTWVDQYDGIAVSDYVNGQNSYITDSEINDWAEGRLNDDLDGDGTIESAADNRVAFLESRKAAAAIGASDEWNKMEGIVFNPNAPGYLYLAISDVRYDMSDGHGDIDVSENRCGIVYRMPVGAGWDVSRIEPAIVGGSYSSGASPDQCDANNIAGPDNLAVLDDGRVLVGEDTGKHQNNMVWLWKPPVEPVEWDGEYTLKFTRIMPAEVPDRDNDWLEIANTGDSPVSLAGWTIERIRSTEPWVSMVNDLSIDAGTSVVLTENPANLLADGGIVALDGNVALNNMPWLVDSGSALQLKAPDGTVVDAIAFGGGIAEIDGWTGPAISVPGDGSPGLILMRGSGCGDYPDTDSGADWEERWIRIGASTFCDGGHFTTEADSTASASIGPDTAFNDLIQWVGSAEDSIHLHVYQFMSPDLTHALLDAIDSGVSVTLLLEEGILDGSSTVNNQRGHAQSLHDAGATVLWMEDPTLISSPYAYIHSKVAVRDAESVWISSGNWKDTSVPPDAVGNREWSIILNSETAAQLVLSRMAWDENPNHLHIKPHGSQHAPTFDWTLDGPVHDGSTTATPSHQGPFNAQLMTCPDDCVDGIVAMIGSADTSIELSVQYLDLDWYWGFGDNPIITALHEAARRGVSIRLMLNGYYAEWDDEIRDTIHMFNTDWNATEGLDATARLMAYSDSIVKLHNKGAVIDGESVLVGSMNWGSSAALRNREMGVLIHHEELASDYLTSFEEDWNRLDPTTDSDGDLMPDWWEEQYGLNRHSAAVLGTALSEQSLDPDGDGLDNLQEYQLGGDPMNNDTDGDCITDGEEVAFAQSVMRSPSIAMTSTDVDENGVPDGEQYGCKPVDNGTDGVDDGVDGGVEDDGDSDDDDGGLLNIREDPLSRPGATFLFWVMVISAICLALAGASMFLQPRRSTDEVLVDDSGYRFDDPEASKAILKGTSFDEDAEDARARTKGRDDGSHGAIRLDGFGFESTTRDEVQWMLDQGRTMEEVRAELGEEE</sequence>
<dbReference type="InterPro" id="IPR008557">
    <property type="entry name" value="PhoX"/>
</dbReference>
<dbReference type="SUPFAM" id="SSF56024">
    <property type="entry name" value="Phospholipase D/nuclease"/>
    <property type="match status" value="2"/>
</dbReference>
<feature type="region of interest" description="Disordered" evidence="1">
    <location>
        <begin position="157"/>
        <end position="202"/>
    </location>
</feature>
<keyword evidence="2" id="KW-1133">Transmembrane helix</keyword>
<dbReference type="Pfam" id="PF05787">
    <property type="entry name" value="PhoX"/>
    <property type="match status" value="1"/>
</dbReference>
<evidence type="ECO:0000256" key="1">
    <source>
        <dbReference type="SAM" id="MobiDB-lite"/>
    </source>
</evidence>
<organism evidence="5 6">
    <name type="scientific">Candidatus Thalassarchaeum betae</name>
    <dbReference type="NCBI Taxonomy" id="2599289"/>
    <lineage>
        <taxon>Archaea</taxon>
        <taxon>Methanobacteriati</taxon>
        <taxon>Thermoplasmatota</taxon>
        <taxon>Candidatus Poseidoniia</taxon>
        <taxon>Candidatus Poseidoniales</taxon>
        <taxon>Candidatus Thalassarchaeaceae</taxon>
        <taxon>Candidatus Thalassarchaeum</taxon>
    </lineage>
</organism>
<dbReference type="CDD" id="cd09128">
    <property type="entry name" value="PLDc_unchar1_2"/>
    <property type="match status" value="1"/>
</dbReference>
<dbReference type="InterPro" id="IPR001736">
    <property type="entry name" value="PLipase_D/transphosphatidylase"/>
</dbReference>
<evidence type="ECO:0000259" key="4">
    <source>
        <dbReference type="PROSITE" id="PS51841"/>
    </source>
</evidence>
<dbReference type="PROSITE" id="PS51841">
    <property type="entry name" value="LTD"/>
    <property type="match status" value="2"/>
</dbReference>
<dbReference type="Pfam" id="PF13091">
    <property type="entry name" value="PLDc_2"/>
    <property type="match status" value="2"/>
</dbReference>
<gene>
    <name evidence="5" type="ORF">CXX69_04740</name>
</gene>
<dbReference type="SUPFAM" id="SSF74853">
    <property type="entry name" value="Lamin A/C globular tail domain"/>
    <property type="match status" value="2"/>
</dbReference>
<dbReference type="InterPro" id="IPR036415">
    <property type="entry name" value="Lamin_tail_dom_sf"/>
</dbReference>
<dbReference type="InterPro" id="IPR001322">
    <property type="entry name" value="Lamin_tail_dom"/>
</dbReference>